<dbReference type="PANTHER" id="PTHR44196:SF1">
    <property type="entry name" value="DEHYDROGENASE_REDUCTASE SDR FAMILY MEMBER 7B"/>
    <property type="match status" value="1"/>
</dbReference>
<dbReference type="InterPro" id="IPR036291">
    <property type="entry name" value="NAD(P)-bd_dom_sf"/>
</dbReference>
<keyword evidence="2" id="KW-0560">Oxidoreductase</keyword>
<protein>
    <submittedName>
        <fullName evidence="3">Uncharacterized protein</fullName>
    </submittedName>
</protein>
<dbReference type="Pfam" id="PF00106">
    <property type="entry name" value="adh_short"/>
    <property type="match status" value="1"/>
</dbReference>
<gene>
    <name evidence="3" type="ORF">EDB92DRAFT_1946167</name>
</gene>
<evidence type="ECO:0000256" key="2">
    <source>
        <dbReference type="ARBA" id="ARBA00023002"/>
    </source>
</evidence>
<name>A0AAD4LEW8_9AGAM</name>
<organism evidence="3 4">
    <name type="scientific">Lactarius akahatsu</name>
    <dbReference type="NCBI Taxonomy" id="416441"/>
    <lineage>
        <taxon>Eukaryota</taxon>
        <taxon>Fungi</taxon>
        <taxon>Dikarya</taxon>
        <taxon>Basidiomycota</taxon>
        <taxon>Agaricomycotina</taxon>
        <taxon>Agaricomycetes</taxon>
        <taxon>Russulales</taxon>
        <taxon>Russulaceae</taxon>
        <taxon>Lactarius</taxon>
    </lineage>
</organism>
<comment type="caution">
    <text evidence="3">The sequence shown here is derived from an EMBL/GenBank/DDBJ whole genome shotgun (WGS) entry which is preliminary data.</text>
</comment>
<evidence type="ECO:0000313" key="4">
    <source>
        <dbReference type="Proteomes" id="UP001201163"/>
    </source>
</evidence>
<dbReference type="GO" id="GO:0016491">
    <property type="term" value="F:oxidoreductase activity"/>
    <property type="evidence" value="ECO:0007669"/>
    <property type="project" value="UniProtKB-KW"/>
</dbReference>
<dbReference type="AlphaFoldDB" id="A0AAD4LEW8"/>
<dbReference type="Gene3D" id="3.40.50.720">
    <property type="entry name" value="NAD(P)-binding Rossmann-like Domain"/>
    <property type="match status" value="1"/>
</dbReference>
<comment type="similarity">
    <text evidence="1">Belongs to the short-chain dehydrogenases/reductases (SDR) family.</text>
</comment>
<dbReference type="EMBL" id="JAKELL010000028">
    <property type="protein sequence ID" value="KAH8991001.1"/>
    <property type="molecule type" value="Genomic_DNA"/>
</dbReference>
<dbReference type="PANTHER" id="PTHR44196">
    <property type="entry name" value="DEHYDROGENASE/REDUCTASE SDR FAMILY MEMBER 7B"/>
    <property type="match status" value="1"/>
</dbReference>
<dbReference type="GO" id="GO:0016020">
    <property type="term" value="C:membrane"/>
    <property type="evidence" value="ECO:0007669"/>
    <property type="project" value="TreeGrafter"/>
</dbReference>
<accession>A0AAD4LEW8</accession>
<evidence type="ECO:0000313" key="3">
    <source>
        <dbReference type="EMBL" id="KAH8991001.1"/>
    </source>
</evidence>
<dbReference type="SUPFAM" id="SSF51735">
    <property type="entry name" value="NAD(P)-binding Rossmann-fold domains"/>
    <property type="match status" value="1"/>
</dbReference>
<sequence length="109" mass="11894">MHESIARTQFNPTIDPKEAFANQTYRSKVVLISGASRGIGHEAAITYAKTGAKVTLMGRSQETLDDTAAAMRRYMPFPLMLRDPKAVEAGAVSDLNQSTRVSVGVHLSW</sequence>
<dbReference type="InterPro" id="IPR002347">
    <property type="entry name" value="SDR_fam"/>
</dbReference>
<keyword evidence="4" id="KW-1185">Reference proteome</keyword>
<evidence type="ECO:0000256" key="1">
    <source>
        <dbReference type="ARBA" id="ARBA00006484"/>
    </source>
</evidence>
<proteinExistence type="inferred from homology"/>
<dbReference type="Proteomes" id="UP001201163">
    <property type="component" value="Unassembled WGS sequence"/>
</dbReference>
<reference evidence="3" key="1">
    <citation type="submission" date="2022-01" db="EMBL/GenBank/DDBJ databases">
        <title>Comparative genomics reveals a dynamic genome evolution in the ectomycorrhizal milk-cap (Lactarius) mushrooms.</title>
        <authorList>
            <consortium name="DOE Joint Genome Institute"/>
            <person name="Lebreton A."/>
            <person name="Tang N."/>
            <person name="Kuo A."/>
            <person name="LaButti K."/>
            <person name="Drula E."/>
            <person name="Barry K."/>
            <person name="Clum A."/>
            <person name="Lipzen A."/>
            <person name="Mousain D."/>
            <person name="Ng V."/>
            <person name="Wang R."/>
            <person name="Wang X."/>
            <person name="Dai Y."/>
            <person name="Henrissat B."/>
            <person name="Grigoriev I.V."/>
            <person name="Guerin-Laguette A."/>
            <person name="Yu F."/>
            <person name="Martin F.M."/>
        </authorList>
    </citation>
    <scope>NUCLEOTIDE SEQUENCE</scope>
    <source>
        <strain evidence="3">QP</strain>
    </source>
</reference>